<dbReference type="Proteomes" id="UP001165064">
    <property type="component" value="Unassembled WGS sequence"/>
</dbReference>
<protein>
    <submittedName>
        <fullName evidence="1">Unnamed protein product</fullName>
    </submittedName>
</protein>
<reference evidence="1" key="1">
    <citation type="submission" date="2023-04" db="EMBL/GenBank/DDBJ databases">
        <title>Ambrosiozyma monospora NBRC 10751.</title>
        <authorList>
            <person name="Ichikawa N."/>
            <person name="Sato H."/>
            <person name="Tonouchi N."/>
        </authorList>
    </citation>
    <scope>NUCLEOTIDE SEQUENCE</scope>
    <source>
        <strain evidence="1">NBRC 10751</strain>
    </source>
</reference>
<proteinExistence type="predicted"/>
<gene>
    <name evidence="1" type="ORF">Amon02_000012800</name>
</gene>
<organism evidence="1 2">
    <name type="scientific">Ambrosiozyma monospora</name>
    <name type="common">Yeast</name>
    <name type="synonym">Endomycopsis monosporus</name>
    <dbReference type="NCBI Taxonomy" id="43982"/>
    <lineage>
        <taxon>Eukaryota</taxon>
        <taxon>Fungi</taxon>
        <taxon>Dikarya</taxon>
        <taxon>Ascomycota</taxon>
        <taxon>Saccharomycotina</taxon>
        <taxon>Pichiomycetes</taxon>
        <taxon>Pichiales</taxon>
        <taxon>Pichiaceae</taxon>
        <taxon>Ambrosiozyma</taxon>
    </lineage>
</organism>
<dbReference type="EMBL" id="BSXS01000012">
    <property type="protein sequence ID" value="GME70277.1"/>
    <property type="molecule type" value="Genomic_DNA"/>
</dbReference>
<keyword evidence="2" id="KW-1185">Reference proteome</keyword>
<name>A0ACB5SRH8_AMBMO</name>
<comment type="caution">
    <text evidence="1">The sequence shown here is derived from an EMBL/GenBank/DDBJ whole genome shotgun (WGS) entry which is preliminary data.</text>
</comment>
<evidence type="ECO:0000313" key="2">
    <source>
        <dbReference type="Proteomes" id="UP001165064"/>
    </source>
</evidence>
<accession>A0ACB5SRH8</accession>
<evidence type="ECO:0000313" key="1">
    <source>
        <dbReference type="EMBL" id="GME70277.1"/>
    </source>
</evidence>
<sequence>MRIDSDCGIQHGIEDNNTVNSLKSWFCSGRKDFKKQLILSLSVASPEDSEKGQNWASQFIDLHKQGVSELRVDINYPIKPLQTFHCFLEKGLAKIISLGITLDDAGLGCLAKVNSLVSVSSLVIKFTSTSSTENKARFPSLLISKFLLNNRNVDDLLFVEFSVGYIDLRNMTSLKKLTYSFCKVYSNILSHLPDTLTRLYLLHTETCDWEGCAVMLPTRLQELHIESYKKRSISFKFSNVDKLNELYYIKIRLPRVSEDNYVQQVSEIKSLLHTLPHLQYLYCSYENTVPEEIMLEQFSLGKLACLKYFSLSYREADSIDLSNIPPCLSFRFDSWITFLAGQFPSCFESLDIDLFGYEEPFDLFWKRFVSLLKKLVSLKASIISQQKLINFSGLERPPHSSLYNFPAAKFWFRIQLN</sequence>